<evidence type="ECO:0000256" key="1">
    <source>
        <dbReference type="SAM" id="MobiDB-lite"/>
    </source>
</evidence>
<comment type="caution">
    <text evidence="2">The sequence shown here is derived from an EMBL/GenBank/DDBJ whole genome shotgun (WGS) entry which is preliminary data.</text>
</comment>
<proteinExistence type="predicted"/>
<organism evidence="2 3">
    <name type="scientific">Saccharopolyspora phatthalungensis</name>
    <dbReference type="NCBI Taxonomy" id="664693"/>
    <lineage>
        <taxon>Bacteria</taxon>
        <taxon>Bacillati</taxon>
        <taxon>Actinomycetota</taxon>
        <taxon>Actinomycetes</taxon>
        <taxon>Pseudonocardiales</taxon>
        <taxon>Pseudonocardiaceae</taxon>
        <taxon>Saccharopolyspora</taxon>
    </lineage>
</organism>
<accession>A0A840QDV8</accession>
<gene>
    <name evidence="2" type="ORF">BJ970_002697</name>
</gene>
<dbReference type="Proteomes" id="UP000584374">
    <property type="component" value="Unassembled WGS sequence"/>
</dbReference>
<feature type="region of interest" description="Disordered" evidence="1">
    <location>
        <begin position="18"/>
        <end position="65"/>
    </location>
</feature>
<name>A0A840QDV8_9PSEU</name>
<reference evidence="2 3" key="1">
    <citation type="submission" date="2020-08" db="EMBL/GenBank/DDBJ databases">
        <title>Sequencing the genomes of 1000 actinobacteria strains.</title>
        <authorList>
            <person name="Klenk H.-P."/>
        </authorList>
    </citation>
    <scope>NUCLEOTIDE SEQUENCE [LARGE SCALE GENOMIC DNA]</scope>
    <source>
        <strain evidence="2 3">DSM 45584</strain>
    </source>
</reference>
<dbReference type="EMBL" id="JACHIW010000001">
    <property type="protein sequence ID" value="MBB5155163.1"/>
    <property type="molecule type" value="Genomic_DNA"/>
</dbReference>
<dbReference type="AlphaFoldDB" id="A0A840QDV8"/>
<keyword evidence="3" id="KW-1185">Reference proteome</keyword>
<evidence type="ECO:0000313" key="2">
    <source>
        <dbReference type="EMBL" id="MBB5155163.1"/>
    </source>
</evidence>
<evidence type="ECO:0000313" key="3">
    <source>
        <dbReference type="Proteomes" id="UP000584374"/>
    </source>
</evidence>
<sequence>MSSVPQTPLRWLTIGLLGGAGFGRSRPRRVIAERDQSNTAGRLGAESADESAPRPGRGLSEESDR</sequence>
<protein>
    <submittedName>
        <fullName evidence="2">Uncharacterized protein</fullName>
    </submittedName>
</protein>